<evidence type="ECO:0000313" key="3">
    <source>
        <dbReference type="RefSeq" id="XP_011072118.1"/>
    </source>
</evidence>
<dbReference type="InterPro" id="IPR017451">
    <property type="entry name" value="F-box-assoc_interact_dom"/>
</dbReference>
<reference evidence="3" key="1">
    <citation type="submission" date="2025-08" db="UniProtKB">
        <authorList>
            <consortium name="RefSeq"/>
        </authorList>
    </citation>
    <scope>IDENTIFICATION</scope>
</reference>
<gene>
    <name evidence="3" type="primary">LOC105157403</name>
</gene>
<dbReference type="Proteomes" id="UP000504604">
    <property type="component" value="Linkage group LG3"/>
</dbReference>
<dbReference type="InterPro" id="IPR006527">
    <property type="entry name" value="F-box-assoc_dom_typ1"/>
</dbReference>
<keyword evidence="2" id="KW-1185">Reference proteome</keyword>
<dbReference type="OrthoDB" id="910659at2759"/>
<protein>
    <submittedName>
        <fullName evidence="3">F-box/WD-40 repeat-containing protein 1-like</fullName>
    </submittedName>
</protein>
<organism evidence="2 3">
    <name type="scientific">Sesamum indicum</name>
    <name type="common">Oriental sesame</name>
    <name type="synonym">Sesamum orientale</name>
    <dbReference type="NCBI Taxonomy" id="4182"/>
    <lineage>
        <taxon>Eukaryota</taxon>
        <taxon>Viridiplantae</taxon>
        <taxon>Streptophyta</taxon>
        <taxon>Embryophyta</taxon>
        <taxon>Tracheophyta</taxon>
        <taxon>Spermatophyta</taxon>
        <taxon>Magnoliopsida</taxon>
        <taxon>eudicotyledons</taxon>
        <taxon>Gunneridae</taxon>
        <taxon>Pentapetalae</taxon>
        <taxon>asterids</taxon>
        <taxon>lamiids</taxon>
        <taxon>Lamiales</taxon>
        <taxon>Pedaliaceae</taxon>
        <taxon>Sesamum</taxon>
    </lineage>
</organism>
<sequence>MACLALDDDGILLSNLALNMRKFVEVSHLSPEWVSYGLGYDSRASNFKVVIVLYLTGRKHKKISEKYRTPGDKNRVQAYSANSNSWKILDLDIRYNVSPNKNDVILHGNLYWLAAIDENEVVMYLVWFDVSKSLLKTVSLSSLNLEKETTVRFMDFNGDLVAIVHDENDESELKIIYFWVYDNVEKMWRHNYN</sequence>
<dbReference type="GeneID" id="105157403"/>
<evidence type="ECO:0000259" key="1">
    <source>
        <dbReference type="Pfam" id="PF07734"/>
    </source>
</evidence>
<proteinExistence type="predicted"/>
<feature type="domain" description="F-box associated beta-propeller type 1" evidence="1">
    <location>
        <begin position="3"/>
        <end position="185"/>
    </location>
</feature>
<dbReference type="InParanoid" id="A0A6I9SQR0"/>
<dbReference type="KEGG" id="sind:105157403"/>
<dbReference type="Pfam" id="PF07734">
    <property type="entry name" value="FBA_1"/>
    <property type="match status" value="1"/>
</dbReference>
<name>A0A6I9SQR0_SESIN</name>
<evidence type="ECO:0000313" key="2">
    <source>
        <dbReference type="Proteomes" id="UP000504604"/>
    </source>
</evidence>
<dbReference type="RefSeq" id="XP_011072118.1">
    <property type="nucleotide sequence ID" value="XM_011073816.1"/>
</dbReference>
<dbReference type="NCBIfam" id="TIGR01640">
    <property type="entry name" value="F_box_assoc_1"/>
    <property type="match status" value="1"/>
</dbReference>
<accession>A0A6I9SQR0</accession>
<dbReference type="AlphaFoldDB" id="A0A6I9SQR0"/>